<name>A0A067MLT1_BOTB1</name>
<keyword evidence="2" id="KW-1185">Reference proteome</keyword>
<dbReference type="HOGENOM" id="CLU_1740199_0_0_1"/>
<dbReference type="EMBL" id="KL198026">
    <property type="protein sequence ID" value="KDQ16713.1"/>
    <property type="molecule type" value="Genomic_DNA"/>
</dbReference>
<organism evidence="1 2">
    <name type="scientific">Botryobasidium botryosum (strain FD-172 SS1)</name>
    <dbReference type="NCBI Taxonomy" id="930990"/>
    <lineage>
        <taxon>Eukaryota</taxon>
        <taxon>Fungi</taxon>
        <taxon>Dikarya</taxon>
        <taxon>Basidiomycota</taxon>
        <taxon>Agaricomycotina</taxon>
        <taxon>Agaricomycetes</taxon>
        <taxon>Cantharellales</taxon>
        <taxon>Botryobasidiaceae</taxon>
        <taxon>Botryobasidium</taxon>
    </lineage>
</organism>
<dbReference type="InParanoid" id="A0A067MLT1"/>
<dbReference type="AlphaFoldDB" id="A0A067MLT1"/>
<sequence length="150" mass="16887">MSPAARTSAEHTLPYHSDIACRYRFWLSPGSDTHINHVIRGRLPHWPTRALFCYYISTVDLGIWGVDCGIAAPPLPPNCRAWALDVDSCRSPFVFGGTLRREGTPCAPRDLYSSSGSRRPPAYQNCSWYFSSARWQCIGDYGPFHYSIAQ</sequence>
<evidence type="ECO:0000313" key="2">
    <source>
        <dbReference type="Proteomes" id="UP000027195"/>
    </source>
</evidence>
<proteinExistence type="predicted"/>
<dbReference type="Proteomes" id="UP000027195">
    <property type="component" value="Unassembled WGS sequence"/>
</dbReference>
<reference evidence="2" key="1">
    <citation type="journal article" date="2014" name="Proc. Natl. Acad. Sci. U.S.A.">
        <title>Extensive sampling of basidiomycete genomes demonstrates inadequacy of the white-rot/brown-rot paradigm for wood decay fungi.</title>
        <authorList>
            <person name="Riley R."/>
            <person name="Salamov A.A."/>
            <person name="Brown D.W."/>
            <person name="Nagy L.G."/>
            <person name="Floudas D."/>
            <person name="Held B.W."/>
            <person name="Levasseur A."/>
            <person name="Lombard V."/>
            <person name="Morin E."/>
            <person name="Otillar R."/>
            <person name="Lindquist E.A."/>
            <person name="Sun H."/>
            <person name="LaButti K.M."/>
            <person name="Schmutz J."/>
            <person name="Jabbour D."/>
            <person name="Luo H."/>
            <person name="Baker S.E."/>
            <person name="Pisabarro A.G."/>
            <person name="Walton J.D."/>
            <person name="Blanchette R.A."/>
            <person name="Henrissat B."/>
            <person name="Martin F."/>
            <person name="Cullen D."/>
            <person name="Hibbett D.S."/>
            <person name="Grigoriev I.V."/>
        </authorList>
    </citation>
    <scope>NUCLEOTIDE SEQUENCE [LARGE SCALE GENOMIC DNA]</scope>
    <source>
        <strain evidence="2">FD-172 SS1</strain>
    </source>
</reference>
<accession>A0A067MLT1</accession>
<protein>
    <submittedName>
        <fullName evidence="1">Uncharacterized protein</fullName>
    </submittedName>
</protein>
<gene>
    <name evidence="1" type="ORF">BOTBODRAFT_238673</name>
</gene>
<evidence type="ECO:0000313" key="1">
    <source>
        <dbReference type="EMBL" id="KDQ16713.1"/>
    </source>
</evidence>